<dbReference type="SUPFAM" id="SSF55486">
    <property type="entry name" value="Metalloproteases ('zincins'), catalytic domain"/>
    <property type="match status" value="1"/>
</dbReference>
<dbReference type="CDD" id="cd09606">
    <property type="entry name" value="M3B_PepF"/>
    <property type="match status" value="1"/>
</dbReference>
<dbReference type="AlphaFoldDB" id="A0A556N6N9"/>
<reference evidence="8 9" key="1">
    <citation type="submission" date="2019-07" db="EMBL/GenBank/DDBJ databases">
        <authorList>
            <person name="Huq M.A."/>
        </authorList>
    </citation>
    <scope>NUCLEOTIDE SEQUENCE [LARGE SCALE GENOMIC DNA]</scope>
    <source>
        <strain evidence="8 9">MAH-3</strain>
    </source>
</reference>
<dbReference type="Proteomes" id="UP000316008">
    <property type="component" value="Unassembled WGS sequence"/>
</dbReference>
<dbReference type="Pfam" id="PF01432">
    <property type="entry name" value="Peptidase_M3"/>
    <property type="match status" value="1"/>
</dbReference>
<organism evidence="8 9">
    <name type="scientific">Fluviicola chungangensis</name>
    <dbReference type="NCBI Taxonomy" id="2597671"/>
    <lineage>
        <taxon>Bacteria</taxon>
        <taxon>Pseudomonadati</taxon>
        <taxon>Bacteroidota</taxon>
        <taxon>Flavobacteriia</taxon>
        <taxon>Flavobacteriales</taxon>
        <taxon>Crocinitomicaceae</taxon>
        <taxon>Fluviicola</taxon>
    </lineage>
</organism>
<dbReference type="InterPro" id="IPR045090">
    <property type="entry name" value="Pept_M3A_M3B"/>
</dbReference>
<evidence type="ECO:0000313" key="9">
    <source>
        <dbReference type="Proteomes" id="UP000316008"/>
    </source>
</evidence>
<protein>
    <submittedName>
        <fullName evidence="8">M3 family oligoendopeptidase</fullName>
    </submittedName>
</protein>
<dbReference type="GO" id="GO:0004222">
    <property type="term" value="F:metalloendopeptidase activity"/>
    <property type="evidence" value="ECO:0007669"/>
    <property type="project" value="InterPro"/>
</dbReference>
<dbReference type="NCBIfam" id="TIGR02289">
    <property type="entry name" value="M3_not_pepF"/>
    <property type="match status" value="1"/>
</dbReference>
<sequence>MRKFVSADFTCDSWESVEFYLLDLKNRDISSKESFKKWLFDKSELEAVLEENMAWRYIRMTINTLDEKLTESYQFFVTEIQPNLAPFEDALNQKMMASPFVKELAEDKAYAIYFRGVQSALELFREENIALETELSTLSQQFGAISGKQMIIYKGKELTMPQAANFLKDPDETVRKEVYDLITTRRLQDRDALDDLFNQLIQLRNQVAKNADCADYRDYKFKSLGRFDYTVEDCLAFHNAIEKLIVPIVKQLNLKKLEKLGKSKLKPWDTEVDPDGLAPLKPFESGEELLDKSIAVFQKLDAYFGDCLKTMKSGGFLDLDSKAGKAPGGYNYPLYESGIPFIFMNAAGAQRDLTTMVHEGGHAVHSFLSRDLELTGFKSLPSEVAELASMSMELLTMEWWNEFYTHENDLRRAKLEQLESVVKVLPWIAQIDAFQHWIYTHPTHSTAERTEEWVRLNKRFGTGLVDYDDGYEDVLESSWQKQLHLFEVPFYYIEYGIAQLGALGVWNNFKKNPEKALTDYKNALSLGYTKSIPEIYETAGLKFDFSQAALEDISKNLMDSINALN</sequence>
<evidence type="ECO:0000256" key="3">
    <source>
        <dbReference type="ARBA" id="ARBA00022801"/>
    </source>
</evidence>
<keyword evidence="5 6" id="KW-0482">Metalloprotease</keyword>
<dbReference type="OrthoDB" id="9762795at2"/>
<name>A0A556N6N9_9FLAO</name>
<dbReference type="GO" id="GO:0006518">
    <property type="term" value="P:peptide metabolic process"/>
    <property type="evidence" value="ECO:0007669"/>
    <property type="project" value="TreeGrafter"/>
</dbReference>
<dbReference type="PANTHER" id="PTHR11804:SF48">
    <property type="entry name" value="PUTATIVE-RELATED"/>
    <property type="match status" value="1"/>
</dbReference>
<evidence type="ECO:0000259" key="7">
    <source>
        <dbReference type="Pfam" id="PF01432"/>
    </source>
</evidence>
<dbReference type="GO" id="GO:0006508">
    <property type="term" value="P:proteolysis"/>
    <property type="evidence" value="ECO:0007669"/>
    <property type="project" value="UniProtKB-KW"/>
</dbReference>
<evidence type="ECO:0000256" key="4">
    <source>
        <dbReference type="ARBA" id="ARBA00022833"/>
    </source>
</evidence>
<dbReference type="InterPro" id="IPR011976">
    <property type="entry name" value="Pept_M3B_oligopep-rel"/>
</dbReference>
<dbReference type="PANTHER" id="PTHR11804">
    <property type="entry name" value="PROTEASE M3 THIMET OLIGOPEPTIDASE-RELATED"/>
    <property type="match status" value="1"/>
</dbReference>
<evidence type="ECO:0000256" key="1">
    <source>
        <dbReference type="ARBA" id="ARBA00022670"/>
    </source>
</evidence>
<dbReference type="InterPro" id="IPR001567">
    <property type="entry name" value="Pept_M3A_M3B_dom"/>
</dbReference>
<dbReference type="EMBL" id="VLPL01000001">
    <property type="protein sequence ID" value="TSJ47771.1"/>
    <property type="molecule type" value="Genomic_DNA"/>
</dbReference>
<evidence type="ECO:0000313" key="8">
    <source>
        <dbReference type="EMBL" id="TSJ47771.1"/>
    </source>
</evidence>
<comment type="cofactor">
    <cofactor evidence="6">
        <name>Zn(2+)</name>
        <dbReference type="ChEBI" id="CHEBI:29105"/>
    </cofactor>
    <text evidence="6">Binds 1 zinc ion.</text>
</comment>
<comment type="similarity">
    <text evidence="6">Belongs to the peptidase M3 family.</text>
</comment>
<dbReference type="RefSeq" id="WP_144331306.1">
    <property type="nucleotide sequence ID" value="NZ_VLPL01000001.1"/>
</dbReference>
<keyword evidence="2 6" id="KW-0479">Metal-binding</keyword>
<keyword evidence="4 6" id="KW-0862">Zinc</keyword>
<evidence type="ECO:0000256" key="2">
    <source>
        <dbReference type="ARBA" id="ARBA00022723"/>
    </source>
</evidence>
<dbReference type="GO" id="GO:0046872">
    <property type="term" value="F:metal ion binding"/>
    <property type="evidence" value="ECO:0007669"/>
    <property type="project" value="UniProtKB-UniRule"/>
</dbReference>
<evidence type="ECO:0000256" key="5">
    <source>
        <dbReference type="ARBA" id="ARBA00023049"/>
    </source>
</evidence>
<keyword evidence="3 6" id="KW-0378">Hydrolase</keyword>
<proteinExistence type="inferred from homology"/>
<accession>A0A556N6N9</accession>
<feature type="domain" description="Peptidase M3A/M3B catalytic" evidence="7">
    <location>
        <begin position="167"/>
        <end position="552"/>
    </location>
</feature>
<keyword evidence="9" id="KW-1185">Reference proteome</keyword>
<dbReference type="Gene3D" id="1.10.1370.30">
    <property type="match status" value="1"/>
</dbReference>
<evidence type="ECO:0000256" key="6">
    <source>
        <dbReference type="RuleBase" id="RU003435"/>
    </source>
</evidence>
<gene>
    <name evidence="8" type="ORF">FO442_01185</name>
</gene>
<keyword evidence="1 6" id="KW-0645">Protease</keyword>
<comment type="caution">
    <text evidence="8">The sequence shown here is derived from an EMBL/GenBank/DDBJ whole genome shotgun (WGS) entry which is preliminary data.</text>
</comment>